<name>A0A640S9I5_9ACTN</name>
<dbReference type="EMBL" id="BLIN01000003">
    <property type="protein sequence ID" value="GFE07086.1"/>
    <property type="molecule type" value="Genomic_DNA"/>
</dbReference>
<keyword evidence="1" id="KW-0812">Transmembrane</keyword>
<dbReference type="AlphaFoldDB" id="A0A640S9I5"/>
<gene>
    <name evidence="2" type="ORF">Scani_33540</name>
    <name evidence="3" type="ORF">Scani_82050</name>
</gene>
<evidence type="ECO:0000313" key="3">
    <source>
        <dbReference type="EMBL" id="GFE11937.1"/>
    </source>
</evidence>
<keyword evidence="1" id="KW-0472">Membrane</keyword>
<accession>A0A640S9I5</accession>
<evidence type="ECO:0000313" key="2">
    <source>
        <dbReference type="EMBL" id="GFE07086.1"/>
    </source>
</evidence>
<proteinExistence type="predicted"/>
<evidence type="ECO:0000256" key="1">
    <source>
        <dbReference type="SAM" id="Phobius"/>
    </source>
</evidence>
<dbReference type="EMBL" id="BLIN01000010">
    <property type="protein sequence ID" value="GFE11937.1"/>
    <property type="molecule type" value="Genomic_DNA"/>
</dbReference>
<protein>
    <submittedName>
        <fullName evidence="2">Uncharacterized protein</fullName>
    </submittedName>
</protein>
<dbReference type="Proteomes" id="UP000435837">
    <property type="component" value="Unassembled WGS sequence"/>
</dbReference>
<keyword evidence="1" id="KW-1133">Transmembrane helix</keyword>
<evidence type="ECO:0000313" key="4">
    <source>
        <dbReference type="Proteomes" id="UP000435837"/>
    </source>
</evidence>
<feature type="transmembrane region" description="Helical" evidence="1">
    <location>
        <begin position="20"/>
        <end position="39"/>
    </location>
</feature>
<comment type="caution">
    <text evidence="2">The sequence shown here is derived from an EMBL/GenBank/DDBJ whole genome shotgun (WGS) entry which is preliminary data.</text>
</comment>
<organism evidence="2 4">
    <name type="scientific">Streptomyces caniferus</name>
    <dbReference type="NCBI Taxonomy" id="285557"/>
    <lineage>
        <taxon>Bacteria</taxon>
        <taxon>Bacillati</taxon>
        <taxon>Actinomycetota</taxon>
        <taxon>Actinomycetes</taxon>
        <taxon>Kitasatosporales</taxon>
        <taxon>Streptomycetaceae</taxon>
        <taxon>Streptomyces</taxon>
    </lineage>
</organism>
<sequence length="80" mass="8135">MVTYARVPSGLIATKVGAAPVGMVAVTVFVAVSITLTVFEPRLATYARAPPGVRAIPWGVSPTGMETPAANEAVNPAARA</sequence>
<reference evidence="2 4" key="1">
    <citation type="submission" date="2019-12" db="EMBL/GenBank/DDBJ databases">
        <title>Whole genome shotgun sequence of Streptomyces caniferus NBRC 15389.</title>
        <authorList>
            <person name="Ichikawa N."/>
            <person name="Kimura A."/>
            <person name="Kitahashi Y."/>
            <person name="Komaki H."/>
            <person name="Tamura T."/>
        </authorList>
    </citation>
    <scope>NUCLEOTIDE SEQUENCE [LARGE SCALE GENOMIC DNA]</scope>
    <source>
        <strain evidence="2 4">NBRC 15389</strain>
    </source>
</reference>